<feature type="compositionally biased region" description="Polar residues" evidence="1">
    <location>
        <begin position="541"/>
        <end position="552"/>
    </location>
</feature>
<dbReference type="EMBL" id="WIXE01022898">
    <property type="protein sequence ID" value="KAK5967011.1"/>
    <property type="molecule type" value="Genomic_DNA"/>
</dbReference>
<keyword evidence="3" id="KW-1185">Reference proteome</keyword>
<feature type="compositionally biased region" description="Basic and acidic residues" evidence="1">
    <location>
        <begin position="570"/>
        <end position="581"/>
    </location>
</feature>
<feature type="compositionally biased region" description="Basic and acidic residues" evidence="1">
    <location>
        <begin position="276"/>
        <end position="285"/>
    </location>
</feature>
<feature type="compositionally biased region" description="Basic and acidic residues" evidence="1">
    <location>
        <begin position="692"/>
        <end position="704"/>
    </location>
</feature>
<feature type="region of interest" description="Disordered" evidence="1">
    <location>
        <begin position="767"/>
        <end position="817"/>
    </location>
</feature>
<feature type="region of interest" description="Disordered" evidence="1">
    <location>
        <begin position="666"/>
        <end position="713"/>
    </location>
</feature>
<sequence>MGYHDYLCTDTDNERCHFKHFRSRSHFVALLGERCGSSPSRDSRVIIHPLQARYLNCDISQEDSMNSTTTTTSLVESPAPSYGTPRRNPKKLTGAEQRALDRQRLKERQQQYHEVVATSFSYSCFNSFFKQEMALGGYFDVFNDPCPEFKPRNFANAETSSESDSMDEQPENLTSGSQEESLNATLTADEEEAGNVATSSQGRVGQGCSTPQCMANHTFAPLRTIDVSVVKCSSESTSSDRLPAAGQTFTCTPVVHAVEQTDKRKAVPSPTSRPLNVERERRSDSMEDVLSKMQKTPKRVSTAAMRSTLNVTSKKANLNVIADVSHEKAAPAMTSSVPEAANVTYSLEKANDTYTVQKDGTYVLEPADARDNSADGTQQNVTFSIEQPEIASVARATGTVSCSEATRSAEPIFAVPSLPVRNTKNAGKITVEQREKRAKTSQKKNASLLEMMDVDVPSPGRTLFAALPSKKQRTLVKTPVRTKPPENEDAMEVSIAMSDISQQPSVESGDDSVVDPQSDPRPSQATPTRAPGFSRRPRNTPDVSLTVSSTPISPDKKKSGQSPFAGLSPKSREEALKKSVERLSQPRKAEGLCCPREWKKQEGKNVVRRVLNSPMVSVARGCNVPAPMTPFQPLGSDDLISTYIRMKHTVFDSFEDCSRMATFNAERSGTVRRGPTSRLRLNGTSDSNLLKRLGDYKPQEKEPVRLPSDGDPTAKEQVVEVADMDPVMPSASPPAGKGASSTASLNIVPDEYEKTLMDAARSLSLEDISPARMDQAHERNTPSETMAGRRQAPQRLLADSLCSTNTPHRDPCAPFKRPIYKSSDYQALESFGGGVGAVSSGM</sequence>
<protein>
    <submittedName>
        <fullName evidence="2">Uncharacterized protein</fullName>
    </submittedName>
</protein>
<feature type="region of interest" description="Disordered" evidence="1">
    <location>
        <begin position="500"/>
        <end position="588"/>
    </location>
</feature>
<accession>A0AAN8ES67</accession>
<feature type="compositionally biased region" description="Polar residues" evidence="1">
    <location>
        <begin position="196"/>
        <end position="207"/>
    </location>
</feature>
<dbReference type="Proteomes" id="UP001331761">
    <property type="component" value="Unassembled WGS sequence"/>
</dbReference>
<feature type="compositionally biased region" description="Polar residues" evidence="1">
    <location>
        <begin position="65"/>
        <end position="75"/>
    </location>
</feature>
<feature type="compositionally biased region" description="Polar residues" evidence="1">
    <location>
        <begin position="171"/>
        <end position="183"/>
    </location>
</feature>
<feature type="region of interest" description="Disordered" evidence="1">
    <location>
        <begin position="65"/>
        <end position="97"/>
    </location>
</feature>
<organism evidence="2 3">
    <name type="scientific">Trichostrongylus colubriformis</name>
    <name type="common">Black scour worm</name>
    <dbReference type="NCBI Taxonomy" id="6319"/>
    <lineage>
        <taxon>Eukaryota</taxon>
        <taxon>Metazoa</taxon>
        <taxon>Ecdysozoa</taxon>
        <taxon>Nematoda</taxon>
        <taxon>Chromadorea</taxon>
        <taxon>Rhabditida</taxon>
        <taxon>Rhabditina</taxon>
        <taxon>Rhabditomorpha</taxon>
        <taxon>Strongyloidea</taxon>
        <taxon>Trichostrongylidae</taxon>
        <taxon>Trichostrongylus</taxon>
    </lineage>
</organism>
<evidence type="ECO:0000256" key="1">
    <source>
        <dbReference type="SAM" id="MobiDB-lite"/>
    </source>
</evidence>
<feature type="region of interest" description="Disordered" evidence="1">
    <location>
        <begin position="262"/>
        <end position="299"/>
    </location>
</feature>
<gene>
    <name evidence="2" type="ORF">GCK32_000917</name>
</gene>
<comment type="caution">
    <text evidence="2">The sequence shown here is derived from an EMBL/GenBank/DDBJ whole genome shotgun (WGS) entry which is preliminary data.</text>
</comment>
<feature type="region of interest" description="Disordered" evidence="1">
    <location>
        <begin position="153"/>
        <end position="183"/>
    </location>
</feature>
<dbReference type="AlphaFoldDB" id="A0AAN8ES67"/>
<name>A0AAN8ES67_TRICO</name>
<reference evidence="2 3" key="1">
    <citation type="submission" date="2019-10" db="EMBL/GenBank/DDBJ databases">
        <title>Assembly and Annotation for the nematode Trichostrongylus colubriformis.</title>
        <authorList>
            <person name="Martin J."/>
        </authorList>
    </citation>
    <scope>NUCLEOTIDE SEQUENCE [LARGE SCALE GENOMIC DNA]</scope>
    <source>
        <strain evidence="2">G859</strain>
        <tissue evidence="2">Whole worm</tissue>
    </source>
</reference>
<proteinExistence type="predicted"/>
<evidence type="ECO:0000313" key="2">
    <source>
        <dbReference type="EMBL" id="KAK5967011.1"/>
    </source>
</evidence>
<evidence type="ECO:0000313" key="3">
    <source>
        <dbReference type="Proteomes" id="UP001331761"/>
    </source>
</evidence>
<feature type="region of interest" description="Disordered" evidence="1">
    <location>
        <begin position="188"/>
        <end position="207"/>
    </location>
</feature>